<evidence type="ECO:0008006" key="4">
    <source>
        <dbReference type="Google" id="ProtNLM"/>
    </source>
</evidence>
<name>A0A162U3N6_PHYB8</name>
<feature type="chain" id="PRO_5007840031" description="Phosphatidylglycerol/phosphatidylinositol transfer protein" evidence="1">
    <location>
        <begin position="26"/>
        <end position="150"/>
    </location>
</feature>
<keyword evidence="1" id="KW-0732">Signal</keyword>
<dbReference type="OrthoDB" id="2240906at2759"/>
<dbReference type="AlphaFoldDB" id="A0A162U3N6"/>
<proteinExistence type="predicted"/>
<organism evidence="2 3">
    <name type="scientific">Phycomyces blakesleeanus (strain ATCC 8743b / DSM 1359 / FGSC 10004 / NBRC 33097 / NRRL 1555)</name>
    <dbReference type="NCBI Taxonomy" id="763407"/>
    <lineage>
        <taxon>Eukaryota</taxon>
        <taxon>Fungi</taxon>
        <taxon>Fungi incertae sedis</taxon>
        <taxon>Mucoromycota</taxon>
        <taxon>Mucoromycotina</taxon>
        <taxon>Mucoromycetes</taxon>
        <taxon>Mucorales</taxon>
        <taxon>Phycomycetaceae</taxon>
        <taxon>Phycomyces</taxon>
    </lineage>
</organism>
<reference evidence="3" key="1">
    <citation type="submission" date="2015-06" db="EMBL/GenBank/DDBJ databases">
        <title>Expansion of signal transduction pathways in fungi by whole-genome duplication.</title>
        <authorList>
            <consortium name="DOE Joint Genome Institute"/>
            <person name="Corrochano L.M."/>
            <person name="Kuo A."/>
            <person name="Marcet-Houben M."/>
            <person name="Polaino S."/>
            <person name="Salamov A."/>
            <person name="Villalobos J.M."/>
            <person name="Alvarez M.I."/>
            <person name="Avalos J."/>
            <person name="Benito E.P."/>
            <person name="Benoit I."/>
            <person name="Burger G."/>
            <person name="Camino L.P."/>
            <person name="Canovas D."/>
            <person name="Cerda-Olmedo E."/>
            <person name="Cheng J.-F."/>
            <person name="Dominguez A."/>
            <person name="Elias M."/>
            <person name="Eslava A.P."/>
            <person name="Glaser F."/>
            <person name="Grimwood J."/>
            <person name="Gutierrez G."/>
            <person name="Heitman J."/>
            <person name="Henrissat B."/>
            <person name="Iturriaga E.A."/>
            <person name="Lang B.F."/>
            <person name="Lavin J.L."/>
            <person name="Lee S."/>
            <person name="Li W."/>
            <person name="Lindquist E."/>
            <person name="Lopez-Garcia S."/>
            <person name="Luque E.M."/>
            <person name="Marcos A.T."/>
            <person name="Martin J."/>
            <person name="McCluskey K."/>
            <person name="Medina H.R."/>
            <person name="Miralles-Duran A."/>
            <person name="Miyazaki A."/>
            <person name="Munoz-Torres E."/>
            <person name="Oguiza J.A."/>
            <person name="Ohm R."/>
            <person name="Olmedo M."/>
            <person name="Orejas M."/>
            <person name="Ortiz-Castellanos L."/>
            <person name="Pisabarro A.G."/>
            <person name="Rodriguez-Romero J."/>
            <person name="Ruiz-Herrera J."/>
            <person name="Ruiz-Vazquez R."/>
            <person name="Sanz C."/>
            <person name="Schackwitz W."/>
            <person name="Schmutz J."/>
            <person name="Shahriari M."/>
            <person name="Shelest E."/>
            <person name="Silva-Franco F."/>
            <person name="Soanes D."/>
            <person name="Syed K."/>
            <person name="Tagua V.G."/>
            <person name="Talbot N.J."/>
            <person name="Thon M."/>
            <person name="De vries R.P."/>
            <person name="Wiebenga A."/>
            <person name="Yadav J.S."/>
            <person name="Braun E.L."/>
            <person name="Baker S."/>
            <person name="Garre V."/>
            <person name="Horwitz B."/>
            <person name="Torres-Martinez S."/>
            <person name="Idnurm A."/>
            <person name="Herrera-Estrella A."/>
            <person name="Gabaldon T."/>
            <person name="Grigoriev I.V."/>
        </authorList>
    </citation>
    <scope>NUCLEOTIDE SEQUENCE [LARGE SCALE GENOMIC DNA]</scope>
    <source>
        <strain evidence="3">NRRL 1555(-)</strain>
    </source>
</reference>
<dbReference type="EMBL" id="KV440984">
    <property type="protein sequence ID" value="OAD72103.1"/>
    <property type="molecule type" value="Genomic_DNA"/>
</dbReference>
<dbReference type="Proteomes" id="UP000077315">
    <property type="component" value="Unassembled WGS sequence"/>
</dbReference>
<keyword evidence="3" id="KW-1185">Reference proteome</keyword>
<evidence type="ECO:0000313" key="2">
    <source>
        <dbReference type="EMBL" id="OAD72103.1"/>
    </source>
</evidence>
<dbReference type="VEuPathDB" id="FungiDB:PHYBLDRAFT_79218"/>
<dbReference type="InParanoid" id="A0A162U3N6"/>
<accession>A0A162U3N6</accession>
<protein>
    <recommendedName>
        <fullName evidence="4">Phosphatidylglycerol/phosphatidylinositol transfer protein</fullName>
    </recommendedName>
</protein>
<gene>
    <name evidence="2" type="ORF">PHYBLDRAFT_79218</name>
</gene>
<dbReference type="GeneID" id="29004347"/>
<dbReference type="RefSeq" id="XP_018290143.1">
    <property type="nucleotide sequence ID" value="XM_018443442.1"/>
</dbReference>
<feature type="signal peptide" evidence="1">
    <location>
        <begin position="1"/>
        <end position="25"/>
    </location>
</feature>
<evidence type="ECO:0000313" key="3">
    <source>
        <dbReference type="Proteomes" id="UP000077315"/>
    </source>
</evidence>
<evidence type="ECO:0000256" key="1">
    <source>
        <dbReference type="SAM" id="SignalP"/>
    </source>
</evidence>
<sequence>MFALRSSFFLLSAIVLVAFIQTACASVFSQLQYIKIVSPTSGQDVKAGESLVVKYVMQPLVLDGVSSGKALSLNISLHSRTGNQKQQKLAIVHNSCPVTAQTNKYVTHTKTWSVPANLKPGSYAIDFEELVQFRRSQVTATETVKINIVD</sequence>